<proteinExistence type="predicted"/>
<organism evidence="1 2">
    <name type="scientific">Rossellomorea vietnamensis</name>
    <dbReference type="NCBI Taxonomy" id="218284"/>
    <lineage>
        <taxon>Bacteria</taxon>
        <taxon>Bacillati</taxon>
        <taxon>Bacillota</taxon>
        <taxon>Bacilli</taxon>
        <taxon>Bacillales</taxon>
        <taxon>Bacillaceae</taxon>
        <taxon>Rossellomorea</taxon>
    </lineage>
</organism>
<dbReference type="InterPro" id="IPR027417">
    <property type="entry name" value="P-loop_NTPase"/>
</dbReference>
<name>A0A5D4KCQ1_9BACI</name>
<protein>
    <submittedName>
        <fullName evidence="1">Uncharacterized protein</fullName>
    </submittedName>
</protein>
<dbReference type="Gene3D" id="3.40.50.300">
    <property type="entry name" value="P-loop containing nucleotide triphosphate hydrolases"/>
    <property type="match status" value="1"/>
</dbReference>
<dbReference type="EMBL" id="VTEH01000009">
    <property type="protein sequence ID" value="TYR74952.1"/>
    <property type="molecule type" value="Genomic_DNA"/>
</dbReference>
<evidence type="ECO:0000313" key="1">
    <source>
        <dbReference type="EMBL" id="TYR74952.1"/>
    </source>
</evidence>
<reference evidence="1 2" key="1">
    <citation type="submission" date="2019-08" db="EMBL/GenBank/DDBJ databases">
        <title>Bacillus genomes from the desert of Cuatro Cienegas, Coahuila.</title>
        <authorList>
            <person name="Olmedo-Alvarez G."/>
        </authorList>
    </citation>
    <scope>NUCLEOTIDE SEQUENCE [LARGE SCALE GENOMIC DNA]</scope>
    <source>
        <strain evidence="1 2">CH40_1T</strain>
    </source>
</reference>
<dbReference type="Proteomes" id="UP000323317">
    <property type="component" value="Unassembled WGS sequence"/>
</dbReference>
<dbReference type="SUPFAM" id="SSF52540">
    <property type="entry name" value="P-loop containing nucleoside triphosphate hydrolases"/>
    <property type="match status" value="1"/>
</dbReference>
<gene>
    <name evidence="1" type="ORF">FZC79_12660</name>
</gene>
<dbReference type="AlphaFoldDB" id="A0A5D4KCQ1"/>
<sequence length="282" mass="31955">MKLILVEGIPGSGKTTACGYIEKQLEDQGNRTKVYLEGDLDHPADFEATAFVSADQLGGLSIKFPELKEKKSFQQYKGTQAGVLIPYYKLSHAGELTSECTAELSKYDVYEMPPELYKELILNRWSTFVEKVRAEDFIVVTDCCFMQNPLTMLMAKYNESCHSIKKFISEIEEVIRELNPLVIYLEPVSIKEVIENVKMQRSPEWFKHVSSYYTKQEYGKAHSLPEGLEGVVQLLEDRAGLEKQLLSLLKIKHAVIPVSVQDRRTEEMLAESLIAAFGSLEG</sequence>
<comment type="caution">
    <text evidence="1">The sequence shown here is derived from an EMBL/GenBank/DDBJ whole genome shotgun (WGS) entry which is preliminary data.</text>
</comment>
<accession>A0A5D4KCQ1</accession>
<evidence type="ECO:0000313" key="2">
    <source>
        <dbReference type="Proteomes" id="UP000323317"/>
    </source>
</evidence>
<dbReference type="RefSeq" id="WP_148947167.1">
    <property type="nucleotide sequence ID" value="NZ_VTEH01000009.1"/>
</dbReference>